<dbReference type="STRING" id="1618356.UU93_C0002G0006"/>
<evidence type="ECO:0000313" key="4">
    <source>
        <dbReference type="Proteomes" id="UP000034160"/>
    </source>
</evidence>
<evidence type="ECO:0000256" key="1">
    <source>
        <dbReference type="ARBA" id="ARBA00022801"/>
    </source>
</evidence>
<proteinExistence type="predicted"/>
<dbReference type="InterPro" id="IPR020084">
    <property type="entry name" value="NUDIX_hydrolase_CS"/>
</dbReference>
<accession>A0A0G1B6B5</accession>
<dbReference type="Gene3D" id="1.10.10.10">
    <property type="entry name" value="Winged helix-like DNA-binding domain superfamily/Winged helix DNA-binding domain"/>
    <property type="match status" value="1"/>
</dbReference>
<dbReference type="Pfam" id="PF00293">
    <property type="entry name" value="NUDIX"/>
    <property type="match status" value="1"/>
</dbReference>
<organism evidence="3 4">
    <name type="scientific">Candidatus Amesbacteria bacterium GW2011_GWA2_42_12</name>
    <dbReference type="NCBI Taxonomy" id="1618356"/>
    <lineage>
        <taxon>Bacteria</taxon>
        <taxon>Candidatus Amesiibacteriota</taxon>
    </lineage>
</organism>
<dbReference type="PROSITE" id="PS51462">
    <property type="entry name" value="NUDIX"/>
    <property type="match status" value="1"/>
</dbReference>
<dbReference type="Gene3D" id="3.90.79.10">
    <property type="entry name" value="Nucleoside Triphosphate Pyrophosphohydrolase"/>
    <property type="match status" value="1"/>
</dbReference>
<sequence length="230" mass="27190">MEIKIHDYQILILRELLFKPGVRFSDLNKTDVTSDHFTFHVNHLIKEGLIRKENGKYFLTTEGKEFANRMDIDSLKLEKQGKVAIALHAVRINKGTTEYLVHRRLKEPFYGWYGSHSGKVRWGETLQECAQREFLEETGLLGKFTLKGIVHYHHFYKDGKLLEDKYFWVFRIDNVTGELKTKVPEGENIWMTEKQFKNLKNTFSTFDEMAEVINGKTLVYIDRIKFVDEY</sequence>
<dbReference type="EMBL" id="LCCN01000002">
    <property type="protein sequence ID" value="KKS33078.1"/>
    <property type="molecule type" value="Genomic_DNA"/>
</dbReference>
<dbReference type="InterPro" id="IPR036388">
    <property type="entry name" value="WH-like_DNA-bd_sf"/>
</dbReference>
<evidence type="ECO:0000259" key="2">
    <source>
        <dbReference type="PROSITE" id="PS51462"/>
    </source>
</evidence>
<name>A0A0G1B6B5_9BACT</name>
<dbReference type="Proteomes" id="UP000034160">
    <property type="component" value="Unassembled WGS sequence"/>
</dbReference>
<dbReference type="InterPro" id="IPR015797">
    <property type="entry name" value="NUDIX_hydrolase-like_dom_sf"/>
</dbReference>
<keyword evidence="1 3" id="KW-0378">Hydrolase</keyword>
<gene>
    <name evidence="3" type="ORF">UU93_C0002G0006</name>
</gene>
<dbReference type="InterPro" id="IPR000086">
    <property type="entry name" value="NUDIX_hydrolase_dom"/>
</dbReference>
<dbReference type="GO" id="GO:0016787">
    <property type="term" value="F:hydrolase activity"/>
    <property type="evidence" value="ECO:0007669"/>
    <property type="project" value="UniProtKB-KW"/>
</dbReference>
<feature type="domain" description="Nudix hydrolase" evidence="2">
    <location>
        <begin position="82"/>
        <end position="225"/>
    </location>
</feature>
<dbReference type="PROSITE" id="PS00893">
    <property type="entry name" value="NUDIX_BOX"/>
    <property type="match status" value="1"/>
</dbReference>
<reference evidence="3 4" key="1">
    <citation type="journal article" date="2015" name="Nature">
        <title>rRNA introns, odd ribosomes, and small enigmatic genomes across a large radiation of phyla.</title>
        <authorList>
            <person name="Brown C.T."/>
            <person name="Hug L.A."/>
            <person name="Thomas B.C."/>
            <person name="Sharon I."/>
            <person name="Castelle C.J."/>
            <person name="Singh A."/>
            <person name="Wilkins M.J."/>
            <person name="Williams K.H."/>
            <person name="Banfield J.F."/>
        </authorList>
    </citation>
    <scope>NUCLEOTIDE SEQUENCE [LARGE SCALE GENOMIC DNA]</scope>
</reference>
<protein>
    <submittedName>
        <fullName evidence="3">NUDIX hydrolase</fullName>
    </submittedName>
</protein>
<dbReference type="InterPro" id="IPR036390">
    <property type="entry name" value="WH_DNA-bd_sf"/>
</dbReference>
<evidence type="ECO:0000313" key="3">
    <source>
        <dbReference type="EMBL" id="KKS33078.1"/>
    </source>
</evidence>
<dbReference type="SUPFAM" id="SSF55811">
    <property type="entry name" value="Nudix"/>
    <property type="match status" value="1"/>
</dbReference>
<dbReference type="SUPFAM" id="SSF46785">
    <property type="entry name" value="Winged helix' DNA-binding domain"/>
    <property type="match status" value="1"/>
</dbReference>
<comment type="caution">
    <text evidence="3">The sequence shown here is derived from an EMBL/GenBank/DDBJ whole genome shotgun (WGS) entry which is preliminary data.</text>
</comment>
<dbReference type="AlphaFoldDB" id="A0A0G1B6B5"/>